<dbReference type="PRINTS" id="PR00421">
    <property type="entry name" value="THIOREDOXIN"/>
</dbReference>
<organism evidence="3 4">
    <name type="scientific">Discostella pseudostelligera</name>
    <dbReference type="NCBI Taxonomy" id="259834"/>
    <lineage>
        <taxon>Eukaryota</taxon>
        <taxon>Sar</taxon>
        <taxon>Stramenopiles</taxon>
        <taxon>Ochrophyta</taxon>
        <taxon>Bacillariophyta</taxon>
        <taxon>Coscinodiscophyceae</taxon>
        <taxon>Thalassiosirophycidae</taxon>
        <taxon>Stephanodiscales</taxon>
        <taxon>Stephanodiscaceae</taxon>
        <taxon>Discostella</taxon>
    </lineage>
</organism>
<dbReference type="Pfam" id="PF00085">
    <property type="entry name" value="Thioredoxin"/>
    <property type="match status" value="1"/>
</dbReference>
<dbReference type="SUPFAM" id="SSF52833">
    <property type="entry name" value="Thioredoxin-like"/>
    <property type="match status" value="1"/>
</dbReference>
<dbReference type="EMBL" id="JALLBG020000072">
    <property type="protein sequence ID" value="KAL3767830.1"/>
    <property type="molecule type" value="Genomic_DNA"/>
</dbReference>
<keyword evidence="1" id="KW-1133">Transmembrane helix</keyword>
<name>A0ABD3MV70_9STRA</name>
<dbReference type="PROSITE" id="PS51352">
    <property type="entry name" value="THIOREDOXIN_2"/>
    <property type="match status" value="1"/>
</dbReference>
<comment type="caution">
    <text evidence="3">The sequence shown here is derived from an EMBL/GenBank/DDBJ whole genome shotgun (WGS) entry which is preliminary data.</text>
</comment>
<keyword evidence="1" id="KW-0812">Transmembrane</keyword>
<dbReference type="Proteomes" id="UP001530293">
    <property type="component" value="Unassembled WGS sequence"/>
</dbReference>
<dbReference type="CDD" id="cd02961">
    <property type="entry name" value="PDI_a_family"/>
    <property type="match status" value="1"/>
</dbReference>
<dbReference type="InterPro" id="IPR051063">
    <property type="entry name" value="PDI"/>
</dbReference>
<dbReference type="PANTHER" id="PTHR45672">
    <property type="entry name" value="PROTEIN DISULFIDE-ISOMERASE C17H9.14C-RELATED"/>
    <property type="match status" value="1"/>
</dbReference>
<gene>
    <name evidence="3" type="ORF">ACHAWU_007308</name>
</gene>
<feature type="transmembrane region" description="Helical" evidence="1">
    <location>
        <begin position="237"/>
        <end position="258"/>
    </location>
</feature>
<evidence type="ECO:0000259" key="2">
    <source>
        <dbReference type="PROSITE" id="PS51352"/>
    </source>
</evidence>
<feature type="transmembrane region" description="Helical" evidence="1">
    <location>
        <begin position="48"/>
        <end position="66"/>
    </location>
</feature>
<dbReference type="Gene3D" id="3.40.30.10">
    <property type="entry name" value="Glutaredoxin"/>
    <property type="match status" value="1"/>
</dbReference>
<dbReference type="PANTHER" id="PTHR45672:SF11">
    <property type="entry name" value="PROTEIN DISULFIDE-ISOMERASE C17H9.14C"/>
    <property type="match status" value="1"/>
</dbReference>
<evidence type="ECO:0000313" key="3">
    <source>
        <dbReference type="EMBL" id="KAL3767830.1"/>
    </source>
</evidence>
<proteinExistence type="predicted"/>
<evidence type="ECO:0000256" key="1">
    <source>
        <dbReference type="SAM" id="Phobius"/>
    </source>
</evidence>
<keyword evidence="4" id="KW-1185">Reference proteome</keyword>
<accession>A0ABD3MV70</accession>
<feature type="domain" description="Thioredoxin" evidence="2">
    <location>
        <begin position="61"/>
        <end position="181"/>
    </location>
</feature>
<keyword evidence="1" id="KW-0472">Membrane</keyword>
<sequence length="272" mass="30790">MVSVRYRIVVAADPRPTATYDTYFSALCHQPHSVYHRHRSFIPAKMRAIVFVTACIALLFSTPPTIAKVIDLTDATFEHQTQASTGQTTGKWFVKFMAPWCGHCKTLAPIWEDLDERLQENNSQDGILLAKVDATKEVEVAKRFKVQSYPTLKYFADRKMYNYRGARTIDAMYAFVTEGYKSAVAEDSIPPAPSMFEIKMKALRQKFEELTSNNKHLTYLLDDFDHILSMRKNAATALLAMGAFIGFWFGVIAMLLMGSDGAESKSKKKKKD</sequence>
<dbReference type="InterPro" id="IPR013766">
    <property type="entry name" value="Thioredoxin_domain"/>
</dbReference>
<evidence type="ECO:0000313" key="4">
    <source>
        <dbReference type="Proteomes" id="UP001530293"/>
    </source>
</evidence>
<reference evidence="3 4" key="1">
    <citation type="submission" date="2024-10" db="EMBL/GenBank/DDBJ databases">
        <title>Updated reference genomes for cyclostephanoid diatoms.</title>
        <authorList>
            <person name="Roberts W.R."/>
            <person name="Alverson A.J."/>
        </authorList>
    </citation>
    <scope>NUCLEOTIDE SEQUENCE [LARGE SCALE GENOMIC DNA]</scope>
    <source>
        <strain evidence="3 4">AJA232-27</strain>
    </source>
</reference>
<protein>
    <recommendedName>
        <fullName evidence="2">Thioredoxin domain-containing protein</fullName>
    </recommendedName>
</protein>
<dbReference type="InterPro" id="IPR036249">
    <property type="entry name" value="Thioredoxin-like_sf"/>
</dbReference>
<dbReference type="AlphaFoldDB" id="A0ABD3MV70"/>